<dbReference type="AlphaFoldDB" id="A0A3S0BID2"/>
<accession>A0A3S0BID2</accession>
<reference evidence="2 3" key="1">
    <citation type="submission" date="2018-12" db="EMBL/GenBank/DDBJ databases">
        <title>YIM 101343 draft genome.</title>
        <authorList>
            <person name="Chen X."/>
        </authorList>
    </citation>
    <scope>NUCLEOTIDE SEQUENCE [LARGE SCALE GENOMIC DNA]</scope>
    <source>
        <strain evidence="2 3">YIM 101343</strain>
    </source>
</reference>
<gene>
    <name evidence="2" type="ORF">EAH68_00595</name>
</gene>
<dbReference type="Pfam" id="PF11855">
    <property type="entry name" value="DUF3375"/>
    <property type="match status" value="1"/>
</dbReference>
<dbReference type="RefSeq" id="WP_126119377.1">
    <property type="nucleotide sequence ID" value="NZ_RXHJ01000001.1"/>
</dbReference>
<organism evidence="2 3">
    <name type="scientific">Corynebacterium hylobatis</name>
    <dbReference type="NCBI Taxonomy" id="1859290"/>
    <lineage>
        <taxon>Bacteria</taxon>
        <taxon>Bacillati</taxon>
        <taxon>Actinomycetota</taxon>
        <taxon>Actinomycetes</taxon>
        <taxon>Mycobacteriales</taxon>
        <taxon>Corynebacteriaceae</taxon>
        <taxon>Corynebacterium</taxon>
    </lineage>
</organism>
<proteinExistence type="predicted"/>
<keyword evidence="1" id="KW-0175">Coiled coil</keyword>
<sequence>MSAERTIANALTFSDLAAKEPAWALLRATNAPAILTVLSAVFRGDNRQVPGSELIAATARILPEVREQTGLELKLSTEAYIEEWVRSGFLTRRAPQNAPEELYELSPGAHLAQDFVEQLHTPKRAVTRSRLSNVFNSLSALEADTDPDEDRAIERLERQRDELQQRIDTIRVDGVRTVDTGEAVEQAREVISLIRDLPTDFARVQSEIEREDLKLREQILTDDRRGAEVLEEIFTGLDLIDQSESGQAFNGFYRLLLNHQESARFEATHSEVLKRDFIPILDGEEQALLRGLMASLRSSAGAVQEAKTRLSRSLRRFVQSRENEAHKGLLNSIKDAELAALQFTRNGGKPRQSLDMELRLTRGKFSTVASWALHDPADFRIDTDVPVHQPGDLDPQELRARLRDTEVDWGELHLAINDLIAEGSQPTVAEVLEARPATQGLASVVGLIQLARQRGTRTEGTEFLRWTSPEGKLLQARYTAYEFREQVPTTAQLWDHQPTMKDNAHA</sequence>
<evidence type="ECO:0000313" key="3">
    <source>
        <dbReference type="Proteomes" id="UP000274907"/>
    </source>
</evidence>
<dbReference type="OrthoDB" id="138803at2"/>
<comment type="caution">
    <text evidence="2">The sequence shown here is derived from an EMBL/GenBank/DDBJ whole genome shotgun (WGS) entry which is preliminary data.</text>
</comment>
<dbReference type="Proteomes" id="UP000274907">
    <property type="component" value="Unassembled WGS sequence"/>
</dbReference>
<evidence type="ECO:0000313" key="2">
    <source>
        <dbReference type="EMBL" id="RSZ66088.1"/>
    </source>
</evidence>
<dbReference type="InterPro" id="IPR021804">
    <property type="entry name" value="DUF3375"/>
</dbReference>
<name>A0A3S0BID2_9CORY</name>
<feature type="coiled-coil region" evidence="1">
    <location>
        <begin position="146"/>
        <end position="173"/>
    </location>
</feature>
<keyword evidence="3" id="KW-1185">Reference proteome</keyword>
<dbReference type="EMBL" id="RXHJ01000001">
    <property type="protein sequence ID" value="RSZ66088.1"/>
    <property type="molecule type" value="Genomic_DNA"/>
</dbReference>
<evidence type="ECO:0000256" key="1">
    <source>
        <dbReference type="SAM" id="Coils"/>
    </source>
</evidence>
<protein>
    <submittedName>
        <fullName evidence="2">DUF3375 domain-containing protein</fullName>
    </submittedName>
</protein>